<evidence type="ECO:0000256" key="1">
    <source>
        <dbReference type="ARBA" id="ARBA00004123"/>
    </source>
</evidence>
<keyword evidence="2" id="KW-0539">Nucleus</keyword>
<feature type="region of interest" description="Disordered" evidence="3">
    <location>
        <begin position="1"/>
        <end position="70"/>
    </location>
</feature>
<feature type="compositionally biased region" description="Low complexity" evidence="3">
    <location>
        <begin position="57"/>
        <end position="70"/>
    </location>
</feature>
<reference evidence="4 5" key="1">
    <citation type="submission" date="2015-08" db="EMBL/GenBank/DDBJ databases">
        <title>The genome of the Asian arowana (Scleropages formosus).</title>
        <authorList>
            <person name="Tan M.H."/>
            <person name="Gan H.M."/>
            <person name="Croft L.J."/>
            <person name="Austin C.M."/>
        </authorList>
    </citation>
    <scope>NUCLEOTIDE SEQUENCE [LARGE SCALE GENOMIC DNA]</scope>
    <source>
        <strain evidence="4">Aro1</strain>
    </source>
</reference>
<feature type="non-terminal residue" evidence="4">
    <location>
        <position position="70"/>
    </location>
</feature>
<evidence type="ECO:0000256" key="2">
    <source>
        <dbReference type="ARBA" id="ARBA00023242"/>
    </source>
</evidence>
<dbReference type="Proteomes" id="UP000034805">
    <property type="component" value="Unassembled WGS sequence"/>
</dbReference>
<sequence>MHRASGAWSSRMSSEDRSVEASEEGPSPVASSGGASPAGSPAPADKRPRGRPRKDAVAATAPAATPRPKK</sequence>
<evidence type="ECO:0000313" key="5">
    <source>
        <dbReference type="Proteomes" id="UP000034805"/>
    </source>
</evidence>
<dbReference type="InterPro" id="IPR000637">
    <property type="entry name" value="HMGI/Y_DNA-bd_CS"/>
</dbReference>
<evidence type="ECO:0000313" key="4">
    <source>
        <dbReference type="EMBL" id="KPP80131.1"/>
    </source>
</evidence>
<protein>
    <submittedName>
        <fullName evidence="4">Uncharacterized protein</fullName>
    </submittedName>
</protein>
<comment type="subcellular location">
    <subcellularLocation>
        <location evidence="1">Nucleus</location>
    </subcellularLocation>
</comment>
<name>A0A0P7ZGH0_SCLFO</name>
<dbReference type="EMBL" id="JARO02000051">
    <property type="protein sequence ID" value="KPP80131.1"/>
    <property type="molecule type" value="Genomic_DNA"/>
</dbReference>
<feature type="compositionally biased region" description="Low complexity" evidence="3">
    <location>
        <begin position="24"/>
        <end position="43"/>
    </location>
</feature>
<dbReference type="InterPro" id="IPR017956">
    <property type="entry name" value="AT_hook_DNA-bd_motif"/>
</dbReference>
<dbReference type="AlphaFoldDB" id="A0A0P7ZGH0"/>
<organism evidence="4 5">
    <name type="scientific">Scleropages formosus</name>
    <name type="common">Asian bonytongue</name>
    <name type="synonym">Osteoglossum formosum</name>
    <dbReference type="NCBI Taxonomy" id="113540"/>
    <lineage>
        <taxon>Eukaryota</taxon>
        <taxon>Metazoa</taxon>
        <taxon>Chordata</taxon>
        <taxon>Craniata</taxon>
        <taxon>Vertebrata</taxon>
        <taxon>Euteleostomi</taxon>
        <taxon>Actinopterygii</taxon>
        <taxon>Neopterygii</taxon>
        <taxon>Teleostei</taxon>
        <taxon>Osteoglossocephala</taxon>
        <taxon>Osteoglossomorpha</taxon>
        <taxon>Osteoglossiformes</taxon>
        <taxon>Osteoglossidae</taxon>
        <taxon>Scleropages</taxon>
    </lineage>
</organism>
<evidence type="ECO:0000256" key="3">
    <source>
        <dbReference type="SAM" id="MobiDB-lite"/>
    </source>
</evidence>
<comment type="caution">
    <text evidence="4">The sequence shown here is derived from an EMBL/GenBank/DDBJ whole genome shotgun (WGS) entry which is preliminary data.</text>
</comment>
<dbReference type="GO" id="GO:0005634">
    <property type="term" value="C:nucleus"/>
    <property type="evidence" value="ECO:0007669"/>
    <property type="project" value="UniProtKB-SubCell"/>
</dbReference>
<dbReference type="GO" id="GO:0006355">
    <property type="term" value="P:regulation of DNA-templated transcription"/>
    <property type="evidence" value="ECO:0007669"/>
    <property type="project" value="InterPro"/>
</dbReference>
<dbReference type="PROSITE" id="PS00354">
    <property type="entry name" value="HMGI_Y"/>
    <property type="match status" value="1"/>
</dbReference>
<accession>A0A0P7ZGH0</accession>
<gene>
    <name evidence="4" type="ORF">Z043_100240</name>
</gene>
<dbReference type="Pfam" id="PF02178">
    <property type="entry name" value="AT_hook"/>
    <property type="match status" value="1"/>
</dbReference>
<dbReference type="GO" id="GO:0003677">
    <property type="term" value="F:DNA binding"/>
    <property type="evidence" value="ECO:0007669"/>
    <property type="project" value="InterPro"/>
</dbReference>
<proteinExistence type="predicted"/>